<comment type="subunit">
    <text evidence="10">Component of some SAGA transcription coactivator-HAT complexes.</text>
</comment>
<dbReference type="AlphaFoldDB" id="A0A915EPI5"/>
<protein>
    <recommendedName>
        <fullName evidence="10">SAGA-associated factor 11</fullName>
    </recommendedName>
</protein>
<dbReference type="PANTHER" id="PTHR46367:SF1">
    <property type="entry name" value="ATAXIN-7-LIKE PROTEIN 3"/>
    <property type="match status" value="1"/>
</dbReference>
<dbReference type="InterPro" id="IPR013246">
    <property type="entry name" value="SAGA_su_Sgf11"/>
</dbReference>
<evidence type="ECO:0000256" key="1">
    <source>
        <dbReference type="ARBA" id="ARBA00004123"/>
    </source>
</evidence>
<keyword evidence="4" id="KW-0862">Zinc</keyword>
<keyword evidence="12" id="KW-1185">Reference proteome</keyword>
<dbReference type="GO" id="GO:0071819">
    <property type="term" value="C:DUBm complex"/>
    <property type="evidence" value="ECO:0007669"/>
    <property type="project" value="TreeGrafter"/>
</dbReference>
<dbReference type="GO" id="GO:0006357">
    <property type="term" value="P:regulation of transcription by RNA polymerase II"/>
    <property type="evidence" value="ECO:0007669"/>
    <property type="project" value="TreeGrafter"/>
</dbReference>
<dbReference type="InterPro" id="IPR051078">
    <property type="entry name" value="SGF11"/>
</dbReference>
<comment type="subcellular location">
    <subcellularLocation>
        <location evidence="1 10">Nucleus</location>
    </subcellularLocation>
</comment>
<dbReference type="GO" id="GO:0008270">
    <property type="term" value="F:zinc ion binding"/>
    <property type="evidence" value="ECO:0007669"/>
    <property type="project" value="UniProtKB-KW"/>
</dbReference>
<evidence type="ECO:0000256" key="3">
    <source>
        <dbReference type="ARBA" id="ARBA00022771"/>
    </source>
</evidence>
<evidence type="ECO:0000313" key="13">
    <source>
        <dbReference type="WBParaSite" id="jg8020"/>
    </source>
</evidence>
<reference evidence="13" key="1">
    <citation type="submission" date="2022-11" db="UniProtKB">
        <authorList>
            <consortium name="WormBaseParasite"/>
        </authorList>
    </citation>
    <scope>IDENTIFICATION</scope>
</reference>
<evidence type="ECO:0000256" key="9">
    <source>
        <dbReference type="ARBA" id="ARBA00023242"/>
    </source>
</evidence>
<keyword evidence="7 10" id="KW-0010">Activator</keyword>
<keyword evidence="9" id="KW-0539">Nucleus</keyword>
<dbReference type="Gene3D" id="3.30.160.60">
    <property type="entry name" value="Classic Zinc Finger"/>
    <property type="match status" value="1"/>
</dbReference>
<feature type="compositionally biased region" description="Acidic residues" evidence="11">
    <location>
        <begin position="170"/>
        <end position="180"/>
    </location>
</feature>
<organism evidence="12 13">
    <name type="scientific">Ditylenchus dipsaci</name>
    <dbReference type="NCBI Taxonomy" id="166011"/>
    <lineage>
        <taxon>Eukaryota</taxon>
        <taxon>Metazoa</taxon>
        <taxon>Ecdysozoa</taxon>
        <taxon>Nematoda</taxon>
        <taxon>Chromadorea</taxon>
        <taxon>Rhabditida</taxon>
        <taxon>Tylenchina</taxon>
        <taxon>Tylenchomorpha</taxon>
        <taxon>Sphaerularioidea</taxon>
        <taxon>Anguinidae</taxon>
        <taxon>Anguininae</taxon>
        <taxon>Ditylenchus</taxon>
    </lineage>
</organism>
<dbReference type="GO" id="GO:0000124">
    <property type="term" value="C:SAGA complex"/>
    <property type="evidence" value="ECO:0007669"/>
    <property type="project" value="TreeGrafter"/>
</dbReference>
<dbReference type="Pfam" id="PF08209">
    <property type="entry name" value="Sgf11"/>
    <property type="match status" value="1"/>
</dbReference>
<accession>A0A915EPI5</accession>
<evidence type="ECO:0000256" key="11">
    <source>
        <dbReference type="SAM" id="MobiDB-lite"/>
    </source>
</evidence>
<comment type="function">
    <text evidence="10">Component of the transcription regulatory histone acetylation (HAT) complex SAGA, a multiprotein complex that activates transcription by remodeling chromatin and mediating histone acetylation and deubiquitination. Within the SAGA complex, participates in a subcomplex that specifically deubiquitinates histone H2B. The SAGA complex is recruited to specific gene promoters by activators, where it is required for transcription.</text>
</comment>
<keyword evidence="3" id="KW-0863">Zinc-finger</keyword>
<keyword evidence="8" id="KW-0804">Transcription</keyword>
<dbReference type="GO" id="GO:0006325">
    <property type="term" value="P:chromatin organization"/>
    <property type="evidence" value="ECO:0007669"/>
    <property type="project" value="UniProtKB-KW"/>
</dbReference>
<feature type="region of interest" description="Disordered" evidence="11">
    <location>
        <begin position="170"/>
        <end position="210"/>
    </location>
</feature>
<evidence type="ECO:0000256" key="7">
    <source>
        <dbReference type="ARBA" id="ARBA00023159"/>
    </source>
</evidence>
<dbReference type="WBParaSite" id="jg8020">
    <property type="protein sequence ID" value="jg8020"/>
    <property type="gene ID" value="jg8020"/>
</dbReference>
<name>A0A915EPI5_9BILA</name>
<keyword evidence="6" id="KW-0805">Transcription regulation</keyword>
<comment type="similarity">
    <text evidence="10">Belongs to the SGF11 family.</text>
</comment>
<keyword evidence="2" id="KW-0479">Metal-binding</keyword>
<feature type="compositionally biased region" description="Basic residues" evidence="11">
    <location>
        <begin position="185"/>
        <end position="195"/>
    </location>
</feature>
<evidence type="ECO:0000256" key="2">
    <source>
        <dbReference type="ARBA" id="ARBA00022723"/>
    </source>
</evidence>
<dbReference type="PANTHER" id="PTHR46367">
    <property type="entry name" value="ATAXIN-7-LIKE PROTEIN 3"/>
    <property type="match status" value="1"/>
</dbReference>
<evidence type="ECO:0000256" key="8">
    <source>
        <dbReference type="ARBA" id="ARBA00023163"/>
    </source>
</evidence>
<dbReference type="GO" id="GO:0003713">
    <property type="term" value="F:transcription coactivator activity"/>
    <property type="evidence" value="ECO:0007669"/>
    <property type="project" value="TreeGrafter"/>
</dbReference>
<sequence>MGEIARSAKDSKLRKIVSVLSKNMFLLVLSVLKTFFDCVFEDALTSTIFGIHRDIAIGKATGIAEEEDEDERLQSTAESCDIFSLELSHSKRSVECKCFVCGRMIVAIRFAPHLEKCIGGGRNSRVSRRRLTSYMESVKIPSIVATTRASRTNIAVRNTHPSPSANFIAEDFEDEEEDEWTAGTNRRRPKTRAVKRLMGEVKQPKSTAPS</sequence>
<evidence type="ECO:0000256" key="5">
    <source>
        <dbReference type="ARBA" id="ARBA00022853"/>
    </source>
</evidence>
<evidence type="ECO:0000256" key="6">
    <source>
        <dbReference type="ARBA" id="ARBA00023015"/>
    </source>
</evidence>
<proteinExistence type="inferred from homology"/>
<evidence type="ECO:0000313" key="12">
    <source>
        <dbReference type="Proteomes" id="UP000887574"/>
    </source>
</evidence>
<evidence type="ECO:0000256" key="4">
    <source>
        <dbReference type="ARBA" id="ARBA00022833"/>
    </source>
</evidence>
<dbReference type="Proteomes" id="UP000887574">
    <property type="component" value="Unplaced"/>
</dbReference>
<evidence type="ECO:0000256" key="10">
    <source>
        <dbReference type="RuleBase" id="RU261113"/>
    </source>
</evidence>
<keyword evidence="5" id="KW-0156">Chromatin regulator</keyword>